<dbReference type="SUPFAM" id="SSF53850">
    <property type="entry name" value="Periplasmic binding protein-like II"/>
    <property type="match status" value="1"/>
</dbReference>
<name>A0A2U9IGA7_9CREN</name>
<feature type="transmembrane region" description="Helical" evidence="2">
    <location>
        <begin position="6"/>
        <end position="25"/>
    </location>
</feature>
<evidence type="ECO:0000256" key="2">
    <source>
        <dbReference type="SAM" id="Phobius"/>
    </source>
</evidence>
<keyword evidence="4" id="KW-1185">Reference proteome</keyword>
<dbReference type="Proteomes" id="UP000248044">
    <property type="component" value="Chromosome"/>
</dbReference>
<dbReference type="EMBL" id="CP029289">
    <property type="protein sequence ID" value="AWR95087.1"/>
    <property type="molecule type" value="Genomic_DNA"/>
</dbReference>
<dbReference type="PANTHER" id="PTHR30632">
    <property type="entry name" value="MOLYBDATE-BINDING PERIPLASMIC PROTEIN"/>
    <property type="match status" value="1"/>
</dbReference>
<accession>A0A2U9IGA7</accession>
<dbReference type="Pfam" id="PF13531">
    <property type="entry name" value="SBP_bac_11"/>
    <property type="match status" value="1"/>
</dbReference>
<dbReference type="RefSeq" id="WP_110270968.1">
    <property type="nucleotide sequence ID" value="NZ_CP029289.2"/>
</dbReference>
<gene>
    <name evidence="3" type="ORF">DFR85_11250</name>
</gene>
<dbReference type="PANTHER" id="PTHR30632:SF16">
    <property type="entry name" value="MOLYBDATE_TUNGSTATE-BINDING PROTEIN WTPA"/>
    <property type="match status" value="1"/>
</dbReference>
<dbReference type="GO" id="GO:0015689">
    <property type="term" value="P:molybdate ion transport"/>
    <property type="evidence" value="ECO:0007669"/>
    <property type="project" value="TreeGrafter"/>
</dbReference>
<proteinExistence type="inferred from homology"/>
<dbReference type="Gene3D" id="3.40.190.10">
    <property type="entry name" value="Periplasmic binding protein-like II"/>
    <property type="match status" value="2"/>
</dbReference>
<evidence type="ECO:0000313" key="3">
    <source>
        <dbReference type="EMBL" id="AWR95087.1"/>
    </source>
</evidence>
<comment type="similarity">
    <text evidence="1">Belongs to the bacterial solute-binding protein 1 family. WtpA subfamily.</text>
</comment>
<evidence type="ECO:0000256" key="1">
    <source>
        <dbReference type="ARBA" id="ARBA00009438"/>
    </source>
</evidence>
<dbReference type="InterPro" id="IPR050682">
    <property type="entry name" value="ModA/WtpA"/>
</dbReference>
<sequence>MNKTALIGIIVIVIILMGIAIYELYPKTTTKTATPISVWSADAYTAEAQTLLNAFRSKYGIPVLTPKGGGSFGLAHEICIEGNKSGVTVFTPVALGAVTDLGKDNPGWAIAFVADHMAIAYTNTSINNNYAKEALNYANSGNWSAFFQVLTSGKVSVGISNPNVDPAGFRAWIILEIAGYLYHHNETYYFNRMLYNKGNVTEPNAADFVSALDTGHINFLFIYKSAAIAKHLEYISLPNKLNLGCVADSNFYYNFTYKLNTGIVHGEPIYLFITIPKVTNNYQEALQFVTFTIENSTLLSKYGLTPLHPALLFNSTAVPPQIAKLISEGYLKIAGSL</sequence>
<dbReference type="OrthoDB" id="7820at2157"/>
<reference evidence="3 4" key="1">
    <citation type="submission" date="2018-05" db="EMBL/GenBank/DDBJ databases">
        <title>Complete Genome Sequences of Extremely Thermoacidophilic, Metal-Mobilizing Type-Strain Members of the Archaeal Family Sulfolobaceae: Acidianus brierleyi DSM-1651T, Acidianus sulfidivorans DSM-18786T, Metallosphaera hakonensis DSM-7519T, and Metallosphaera prunae DSM-10039T.</title>
        <authorList>
            <person name="Counts J.A."/>
            <person name="Kelly R.M."/>
        </authorList>
    </citation>
    <scope>NUCLEOTIDE SEQUENCE [LARGE SCALE GENOMIC DNA]</scope>
    <source>
        <strain evidence="3 4">DSM 1651</strain>
    </source>
</reference>
<keyword evidence="2" id="KW-1133">Transmembrane helix</keyword>
<dbReference type="GO" id="GO:0030973">
    <property type="term" value="F:molybdate ion binding"/>
    <property type="evidence" value="ECO:0007669"/>
    <property type="project" value="TreeGrafter"/>
</dbReference>
<dbReference type="CDD" id="cd13540">
    <property type="entry name" value="PBP2_ModA_WtpA"/>
    <property type="match status" value="1"/>
</dbReference>
<dbReference type="KEGG" id="abri:DFR85_11250"/>
<evidence type="ECO:0000313" key="4">
    <source>
        <dbReference type="Proteomes" id="UP000248044"/>
    </source>
</evidence>
<keyword evidence="2" id="KW-0812">Transmembrane</keyword>
<protein>
    <submittedName>
        <fullName evidence="3">Molybdate ABC transporter substrate-binding protein</fullName>
    </submittedName>
</protein>
<keyword evidence="2" id="KW-0472">Membrane</keyword>
<dbReference type="GeneID" id="36832740"/>
<dbReference type="AlphaFoldDB" id="A0A2U9IGA7"/>
<organism evidence="3 4">
    <name type="scientific">Acidianus brierleyi</name>
    <dbReference type="NCBI Taxonomy" id="41673"/>
    <lineage>
        <taxon>Archaea</taxon>
        <taxon>Thermoproteota</taxon>
        <taxon>Thermoprotei</taxon>
        <taxon>Sulfolobales</taxon>
        <taxon>Sulfolobaceae</taxon>
        <taxon>Acidianus</taxon>
    </lineage>
</organism>